<name>A0A090XY72_PAEMA</name>
<gene>
    <name evidence="1" type="ORF">DJ90_6359</name>
</gene>
<dbReference type="STRING" id="44252.DJ90_6359"/>
<reference evidence="1 2" key="1">
    <citation type="submission" date="2014-04" db="EMBL/GenBank/DDBJ databases">
        <authorList>
            <person name="Bishop-Lilly K.A."/>
            <person name="Broomall S.M."/>
            <person name="Chain P.S."/>
            <person name="Chertkov O."/>
            <person name="Coyne S.R."/>
            <person name="Daligault H.E."/>
            <person name="Davenport K.W."/>
            <person name="Erkkila T."/>
            <person name="Frey K.G."/>
            <person name="Gibbons H.S."/>
            <person name="Gu W."/>
            <person name="Jaissle J."/>
            <person name="Johnson S.L."/>
            <person name="Koroleva G.I."/>
            <person name="Ladner J.T."/>
            <person name="Lo C.-C."/>
            <person name="Minogue T.D."/>
            <person name="Munk C."/>
            <person name="Palacios G.F."/>
            <person name="Redden C.L."/>
            <person name="Rosenzweig C.N."/>
            <person name="Scholz M.B."/>
            <person name="Teshima H."/>
            <person name="Xu Y."/>
        </authorList>
    </citation>
    <scope>NUCLEOTIDE SEQUENCE [LARGE SCALE GENOMIC DNA]</scope>
    <source>
        <strain evidence="1 2">8244</strain>
    </source>
</reference>
<organism evidence="1 2">
    <name type="scientific">Paenibacillus macerans</name>
    <name type="common">Bacillus macerans</name>
    <dbReference type="NCBI Taxonomy" id="44252"/>
    <lineage>
        <taxon>Bacteria</taxon>
        <taxon>Bacillati</taxon>
        <taxon>Bacillota</taxon>
        <taxon>Bacilli</taxon>
        <taxon>Bacillales</taxon>
        <taxon>Paenibacillaceae</taxon>
        <taxon>Paenibacillus</taxon>
    </lineage>
</organism>
<dbReference type="HOGENOM" id="CLU_3219487_0_0_9"/>
<evidence type="ECO:0000313" key="1">
    <source>
        <dbReference type="EMBL" id="KFM90517.1"/>
    </source>
</evidence>
<comment type="caution">
    <text evidence="1">The sequence shown here is derived from an EMBL/GenBank/DDBJ whole genome shotgun (WGS) entry which is preliminary data.</text>
</comment>
<proteinExistence type="predicted"/>
<protein>
    <submittedName>
        <fullName evidence="1">Uncharacterized protein</fullName>
    </submittedName>
</protein>
<evidence type="ECO:0000313" key="2">
    <source>
        <dbReference type="Proteomes" id="UP000029278"/>
    </source>
</evidence>
<dbReference type="PATRIC" id="fig|44252.3.peg.6354"/>
<dbReference type="AlphaFoldDB" id="A0A090XY72"/>
<dbReference type="Proteomes" id="UP000029278">
    <property type="component" value="Unassembled WGS sequence"/>
</dbReference>
<accession>A0A090XY72</accession>
<sequence>MLTTYAKFAEHTNREKLLANKLYHEFQVVLHFGEVLFFLPGGSA</sequence>
<keyword evidence="2" id="KW-1185">Reference proteome</keyword>
<dbReference type="EMBL" id="JMQA01000058">
    <property type="protein sequence ID" value="KFM90517.1"/>
    <property type="molecule type" value="Genomic_DNA"/>
</dbReference>